<reference evidence="1 2" key="1">
    <citation type="journal article" date="2021" name="Nat. Plants">
        <title>The Taxus genome provides insights into paclitaxel biosynthesis.</title>
        <authorList>
            <person name="Xiong X."/>
            <person name="Gou J."/>
            <person name="Liao Q."/>
            <person name="Li Y."/>
            <person name="Zhou Q."/>
            <person name="Bi G."/>
            <person name="Li C."/>
            <person name="Du R."/>
            <person name="Wang X."/>
            <person name="Sun T."/>
            <person name="Guo L."/>
            <person name="Liang H."/>
            <person name="Lu P."/>
            <person name="Wu Y."/>
            <person name="Zhang Z."/>
            <person name="Ro D.K."/>
            <person name="Shang Y."/>
            <person name="Huang S."/>
            <person name="Yan J."/>
        </authorList>
    </citation>
    <scope>NUCLEOTIDE SEQUENCE [LARGE SCALE GENOMIC DNA]</scope>
    <source>
        <strain evidence="1">Ta-2019</strain>
    </source>
</reference>
<gene>
    <name evidence="1" type="ORF">KI387_030924</name>
</gene>
<keyword evidence="2" id="KW-1185">Reference proteome</keyword>
<protein>
    <submittedName>
        <fullName evidence="1">Uncharacterized protein</fullName>
    </submittedName>
</protein>
<feature type="non-terminal residue" evidence="1">
    <location>
        <position position="1"/>
    </location>
</feature>
<comment type="caution">
    <text evidence="1">The sequence shown here is derived from an EMBL/GenBank/DDBJ whole genome shotgun (WGS) entry which is preliminary data.</text>
</comment>
<dbReference type="EMBL" id="JAHRHJ020000010">
    <property type="protein sequence ID" value="KAH9299242.1"/>
    <property type="molecule type" value="Genomic_DNA"/>
</dbReference>
<proteinExistence type="predicted"/>
<organism evidence="1 2">
    <name type="scientific">Taxus chinensis</name>
    <name type="common">Chinese yew</name>
    <name type="synonym">Taxus wallichiana var. chinensis</name>
    <dbReference type="NCBI Taxonomy" id="29808"/>
    <lineage>
        <taxon>Eukaryota</taxon>
        <taxon>Viridiplantae</taxon>
        <taxon>Streptophyta</taxon>
        <taxon>Embryophyta</taxon>
        <taxon>Tracheophyta</taxon>
        <taxon>Spermatophyta</taxon>
        <taxon>Pinopsida</taxon>
        <taxon>Pinidae</taxon>
        <taxon>Conifers II</taxon>
        <taxon>Cupressales</taxon>
        <taxon>Taxaceae</taxon>
        <taxon>Taxus</taxon>
    </lineage>
</organism>
<evidence type="ECO:0000313" key="1">
    <source>
        <dbReference type="EMBL" id="KAH9299242.1"/>
    </source>
</evidence>
<evidence type="ECO:0000313" key="2">
    <source>
        <dbReference type="Proteomes" id="UP000824469"/>
    </source>
</evidence>
<sequence length="60" mass="6150">GTVDVIRAIEVTDVAVIAATEPNYEMTGAKVDAGSTEPDGANAEVGARVRGIDTGMPYIN</sequence>
<accession>A0AA38CK94</accession>
<dbReference type="Proteomes" id="UP000824469">
    <property type="component" value="Unassembled WGS sequence"/>
</dbReference>
<dbReference type="AlphaFoldDB" id="A0AA38CK94"/>
<name>A0AA38CK94_TAXCH</name>